<reference evidence="1 2" key="1">
    <citation type="journal article" date="2017" name="Front. Microbiol.">
        <title>Labilibaculum manganireducens gen. nov., sp. nov. and Labilibaculum filiforme sp. nov., Novel Bacteroidetes Isolated from Subsurface Sediments of the Baltic Sea.</title>
        <authorList>
            <person name="Vandieken V."/>
            <person name="Marshall I.P."/>
            <person name="Niemann H."/>
            <person name="Engelen B."/>
            <person name="Cypionka H."/>
        </authorList>
    </citation>
    <scope>NUCLEOTIDE SEQUENCE [LARGE SCALE GENOMIC DNA]</scope>
    <source>
        <strain evidence="1 2">59.10-2M</strain>
    </source>
</reference>
<name>A0A2N3IEV4_9BACT</name>
<evidence type="ECO:0000313" key="1">
    <source>
        <dbReference type="EMBL" id="PKQ68836.1"/>
    </source>
</evidence>
<gene>
    <name evidence="1" type="ORF">BZG01_03750</name>
</gene>
<protein>
    <submittedName>
        <fullName evidence="1">Uncharacterized protein</fullName>
    </submittedName>
</protein>
<comment type="caution">
    <text evidence="1">The sequence shown here is derived from an EMBL/GenBank/DDBJ whole genome shotgun (WGS) entry which is preliminary data.</text>
</comment>
<dbReference type="AlphaFoldDB" id="A0A2N3IEV4"/>
<organism evidence="1 2">
    <name type="scientific">Labilibaculum manganireducens</name>
    <dbReference type="NCBI Taxonomy" id="1940525"/>
    <lineage>
        <taxon>Bacteria</taxon>
        <taxon>Pseudomonadati</taxon>
        <taxon>Bacteroidota</taxon>
        <taxon>Bacteroidia</taxon>
        <taxon>Marinilabiliales</taxon>
        <taxon>Marinifilaceae</taxon>
        <taxon>Labilibaculum</taxon>
    </lineage>
</organism>
<sequence length="101" mass="11389">MQPSIEWKIEGITLRDSSTNRFMQVILLRHCAFQYQCKRFLFGIVHFSTNASNSSSALISEGQIGRFLIKNELVCANLSVFSSAMNDLNVIVSNSDVKWAN</sequence>
<dbReference type="Proteomes" id="UP000233618">
    <property type="component" value="Unassembled WGS sequence"/>
</dbReference>
<dbReference type="RefSeq" id="WP_101308488.1">
    <property type="nucleotide sequence ID" value="NZ_CAXXEE010000003.1"/>
</dbReference>
<proteinExistence type="predicted"/>
<evidence type="ECO:0000313" key="2">
    <source>
        <dbReference type="Proteomes" id="UP000233618"/>
    </source>
</evidence>
<dbReference type="EMBL" id="MVDE01000003">
    <property type="protein sequence ID" value="PKQ68836.1"/>
    <property type="molecule type" value="Genomic_DNA"/>
</dbReference>
<keyword evidence="2" id="KW-1185">Reference proteome</keyword>
<accession>A0A2N3IEV4</accession>